<dbReference type="GO" id="GO:0005886">
    <property type="term" value="C:plasma membrane"/>
    <property type="evidence" value="ECO:0007669"/>
    <property type="project" value="TreeGrafter"/>
</dbReference>
<organism evidence="6 7">
    <name type="scientific">Hypsibius exemplaris</name>
    <name type="common">Freshwater tardigrade</name>
    <dbReference type="NCBI Taxonomy" id="2072580"/>
    <lineage>
        <taxon>Eukaryota</taxon>
        <taxon>Metazoa</taxon>
        <taxon>Ecdysozoa</taxon>
        <taxon>Tardigrada</taxon>
        <taxon>Eutardigrada</taxon>
        <taxon>Parachela</taxon>
        <taxon>Hypsibioidea</taxon>
        <taxon>Hypsibiidae</taxon>
        <taxon>Hypsibius</taxon>
    </lineage>
</organism>
<keyword evidence="3" id="KW-0325">Glycoprotein</keyword>
<dbReference type="Gene3D" id="2.60.40.10">
    <property type="entry name" value="Immunoglobulins"/>
    <property type="match status" value="1"/>
</dbReference>
<comment type="caution">
    <text evidence="6">The sequence shown here is derived from an EMBL/GenBank/DDBJ whole genome shotgun (WGS) entry which is preliminary data.</text>
</comment>
<dbReference type="GO" id="GO:0008360">
    <property type="term" value="P:regulation of cell shape"/>
    <property type="evidence" value="ECO:0007669"/>
    <property type="project" value="TreeGrafter"/>
</dbReference>
<keyword evidence="4" id="KW-0812">Transmembrane</keyword>
<dbReference type="AlphaFoldDB" id="A0A1W0WPL1"/>
<dbReference type="Pfam" id="PF01437">
    <property type="entry name" value="PSI"/>
    <property type="match status" value="1"/>
</dbReference>
<evidence type="ECO:0000313" key="7">
    <source>
        <dbReference type="Proteomes" id="UP000192578"/>
    </source>
</evidence>
<dbReference type="Pfam" id="PF01833">
    <property type="entry name" value="TIG"/>
    <property type="match status" value="1"/>
</dbReference>
<dbReference type="Proteomes" id="UP000192578">
    <property type="component" value="Unassembled WGS sequence"/>
</dbReference>
<dbReference type="CDD" id="cd00603">
    <property type="entry name" value="IPT_PCSR"/>
    <property type="match status" value="1"/>
</dbReference>
<evidence type="ECO:0000256" key="2">
    <source>
        <dbReference type="ARBA" id="ARBA00023136"/>
    </source>
</evidence>
<dbReference type="GO" id="GO:0002116">
    <property type="term" value="C:semaphorin receptor complex"/>
    <property type="evidence" value="ECO:0007669"/>
    <property type="project" value="TreeGrafter"/>
</dbReference>
<sequence>MEQPTNLGRLPYFWALLWRATLSTATAIHFYVAGHEAARTWETYPLARVPHWLLYDHLNGTIEMCYPDGASTVLSQRTLLPQETETGNGCSNRSFADDDHMQTNPLEYNWKHYRCSQSHSLHLSNFVIIWMGPAPLLDVGVNCPTAIHRTILDFNFKGHTFRVTTTEHVTAGNRSARWETILHGSVKAGRNKCPTERIASLLCFLRRKQSAAEQYFSRATAAAVGLTSALPNKLNLYVAFDERAIDKPLNFRVICSFDVTGLLQAFVDQTSFLTNEVELMGFMSTAVFTYSPPILQLTVLDIDGENVLFYCDSEGVLVVSQSLKLSKQRPGVILKSSDPRFGNGTIRTMFAESNSHYLQIITDKMIIKWDVNPCAVLRTCGECLASDIKFCGWCTIESRCSIKQTCTSVNVGEDLDHGVWLDSETVESSFCPNLFIMSPAAVRLQGEGYSEHPVEILLLHYPSLYLYSLSVWCQFWPKCDSNCLTPQDISFKAVANNQPNSLPTFRCPVPNTLRERITTDSATLESLDVSLSFRSDQNHSFHILNTYLVIIHRCEDLERPICGAVHSLCQWKEDDRVCRSHPGTRKPEVYSIAGNWPRRDKHGLEIEPEIATKKSGNNSTAAPVMLSNSPTTGCVVKTTIVTFHGENLPASLKIVVGRTNCRIRNQTASHVTCSVEPIADALPTVGPANITIIGDDSIFIECKACVFRFREDPSPPRGAQNVPTILLEQPDDQMRWANAVAGGAAAVFVCGAILAVYLYRKAWSYQVRNDCHEAKLNARRPLIDGATGEGIPTL</sequence>
<feature type="transmembrane region" description="Helical" evidence="4">
    <location>
        <begin position="736"/>
        <end position="759"/>
    </location>
</feature>
<dbReference type="GO" id="GO:0050772">
    <property type="term" value="P:positive regulation of axonogenesis"/>
    <property type="evidence" value="ECO:0007669"/>
    <property type="project" value="TreeGrafter"/>
</dbReference>
<proteinExistence type="predicted"/>
<dbReference type="GO" id="GO:0030334">
    <property type="term" value="P:regulation of cell migration"/>
    <property type="evidence" value="ECO:0007669"/>
    <property type="project" value="TreeGrafter"/>
</dbReference>
<dbReference type="InterPro" id="IPR002165">
    <property type="entry name" value="Plexin_repeat"/>
</dbReference>
<name>A0A1W0WPL1_HYPEX</name>
<dbReference type="InterPro" id="IPR013783">
    <property type="entry name" value="Ig-like_fold"/>
</dbReference>
<dbReference type="EMBL" id="MTYJ01000066">
    <property type="protein sequence ID" value="OQV17087.1"/>
    <property type="molecule type" value="Genomic_DNA"/>
</dbReference>
<dbReference type="InterPro" id="IPR031148">
    <property type="entry name" value="Plexin"/>
</dbReference>
<feature type="domain" description="PSI" evidence="5">
    <location>
        <begin position="373"/>
        <end position="419"/>
    </location>
</feature>
<dbReference type="InterPro" id="IPR016201">
    <property type="entry name" value="PSI"/>
</dbReference>
<evidence type="ECO:0000313" key="6">
    <source>
        <dbReference type="EMBL" id="OQV17087.1"/>
    </source>
</evidence>
<dbReference type="GO" id="GO:0007162">
    <property type="term" value="P:negative regulation of cell adhesion"/>
    <property type="evidence" value="ECO:0007669"/>
    <property type="project" value="TreeGrafter"/>
</dbReference>
<keyword evidence="2 4" id="KW-0472">Membrane</keyword>
<evidence type="ECO:0000256" key="4">
    <source>
        <dbReference type="SAM" id="Phobius"/>
    </source>
</evidence>
<dbReference type="SMART" id="SM00423">
    <property type="entry name" value="PSI"/>
    <property type="match status" value="1"/>
</dbReference>
<dbReference type="GO" id="GO:0017154">
    <property type="term" value="F:semaphorin receptor activity"/>
    <property type="evidence" value="ECO:0007669"/>
    <property type="project" value="InterPro"/>
</dbReference>
<protein>
    <recommendedName>
        <fullName evidence="5">PSI domain-containing protein</fullName>
    </recommendedName>
</protein>
<dbReference type="SUPFAM" id="SSF81296">
    <property type="entry name" value="E set domains"/>
    <property type="match status" value="1"/>
</dbReference>
<dbReference type="Gene3D" id="3.30.1680.10">
    <property type="entry name" value="ligand-binding face of the semaphorins, domain 2"/>
    <property type="match status" value="1"/>
</dbReference>
<evidence type="ECO:0000256" key="3">
    <source>
        <dbReference type="ARBA" id="ARBA00023180"/>
    </source>
</evidence>
<dbReference type="SUPFAM" id="SSF103575">
    <property type="entry name" value="Plexin repeat"/>
    <property type="match status" value="1"/>
</dbReference>
<dbReference type="OrthoDB" id="125363at2759"/>
<comment type="subcellular location">
    <subcellularLocation>
        <location evidence="1">Membrane</location>
    </subcellularLocation>
</comment>
<accession>A0A1W0WPL1</accession>
<evidence type="ECO:0000259" key="5">
    <source>
        <dbReference type="SMART" id="SM00423"/>
    </source>
</evidence>
<reference evidence="7" key="1">
    <citation type="submission" date="2017-01" db="EMBL/GenBank/DDBJ databases">
        <title>Comparative genomics of anhydrobiosis in the tardigrade Hypsibius dujardini.</title>
        <authorList>
            <person name="Yoshida Y."/>
            <person name="Koutsovoulos G."/>
            <person name="Laetsch D."/>
            <person name="Stevens L."/>
            <person name="Kumar S."/>
            <person name="Horikawa D."/>
            <person name="Ishino K."/>
            <person name="Komine S."/>
            <person name="Tomita M."/>
            <person name="Blaxter M."/>
            <person name="Arakawa K."/>
        </authorList>
    </citation>
    <scope>NUCLEOTIDE SEQUENCE [LARGE SCALE GENOMIC DNA]</scope>
    <source>
        <strain evidence="7">Z151</strain>
    </source>
</reference>
<dbReference type="PANTHER" id="PTHR22625">
    <property type="entry name" value="PLEXIN"/>
    <property type="match status" value="1"/>
</dbReference>
<dbReference type="InterPro" id="IPR002909">
    <property type="entry name" value="IPT_dom"/>
</dbReference>
<evidence type="ECO:0000256" key="1">
    <source>
        <dbReference type="ARBA" id="ARBA00004370"/>
    </source>
</evidence>
<gene>
    <name evidence="6" type="ORF">BV898_08803</name>
</gene>
<keyword evidence="7" id="KW-1185">Reference proteome</keyword>
<dbReference type="InterPro" id="IPR014756">
    <property type="entry name" value="Ig_E-set"/>
</dbReference>
<dbReference type="PANTHER" id="PTHR22625:SF44">
    <property type="entry name" value="PLEXIN-B"/>
    <property type="match status" value="1"/>
</dbReference>
<keyword evidence="4" id="KW-1133">Transmembrane helix</keyword>